<dbReference type="GO" id="GO:0016407">
    <property type="term" value="F:acetyltransferase activity"/>
    <property type="evidence" value="ECO:0007669"/>
    <property type="project" value="TreeGrafter"/>
</dbReference>
<evidence type="ECO:0000256" key="4">
    <source>
        <dbReference type="SAM" id="MobiDB-lite"/>
    </source>
</evidence>
<feature type="compositionally biased region" description="Basic and acidic residues" evidence="4">
    <location>
        <begin position="11"/>
        <end position="35"/>
    </location>
</feature>
<dbReference type="OrthoDB" id="56234at2157"/>
<dbReference type="Pfam" id="PF00198">
    <property type="entry name" value="2-oxoacid_dh"/>
    <property type="match status" value="1"/>
</dbReference>
<dbReference type="InterPro" id="IPR023213">
    <property type="entry name" value="CAT-like_dom_sf"/>
</dbReference>
<keyword evidence="3" id="KW-0012">Acyltransferase</keyword>
<keyword evidence="2" id="KW-0808">Transferase</keyword>
<feature type="compositionally biased region" description="Basic and acidic residues" evidence="4">
    <location>
        <begin position="46"/>
        <end position="56"/>
    </location>
</feature>
<organism evidence="6 7">
    <name type="scientific">Haloterrigena salifodinae</name>
    <dbReference type="NCBI Taxonomy" id="2675099"/>
    <lineage>
        <taxon>Archaea</taxon>
        <taxon>Methanobacteriati</taxon>
        <taxon>Methanobacteriota</taxon>
        <taxon>Stenosarchaea group</taxon>
        <taxon>Halobacteria</taxon>
        <taxon>Halobacteriales</taxon>
        <taxon>Natrialbaceae</taxon>
        <taxon>Haloterrigena</taxon>
    </lineage>
</organism>
<dbReference type="AlphaFoldDB" id="A0A8T8E0U2"/>
<dbReference type="Gene3D" id="3.30.559.10">
    <property type="entry name" value="Chloramphenicol acetyltransferase-like domain"/>
    <property type="match status" value="1"/>
</dbReference>
<evidence type="ECO:0000256" key="2">
    <source>
        <dbReference type="ARBA" id="ARBA00022679"/>
    </source>
</evidence>
<proteinExistence type="predicted"/>
<dbReference type="PANTHER" id="PTHR43178">
    <property type="entry name" value="DIHYDROLIPOAMIDE ACETYLTRANSFERASE COMPONENT OF PYRUVATE DEHYDROGENASE COMPLEX"/>
    <property type="match status" value="1"/>
</dbReference>
<evidence type="ECO:0000259" key="5">
    <source>
        <dbReference type="Pfam" id="PF00198"/>
    </source>
</evidence>
<dbReference type="SUPFAM" id="SSF52777">
    <property type="entry name" value="CoA-dependent acyltransferases"/>
    <property type="match status" value="1"/>
</dbReference>
<evidence type="ECO:0000313" key="6">
    <source>
        <dbReference type="EMBL" id="QRV15435.1"/>
    </source>
</evidence>
<evidence type="ECO:0000256" key="1">
    <source>
        <dbReference type="ARBA" id="ARBA00001938"/>
    </source>
</evidence>
<evidence type="ECO:0000256" key="3">
    <source>
        <dbReference type="ARBA" id="ARBA00023315"/>
    </source>
</evidence>
<gene>
    <name evidence="6" type="ORF">JMJ58_00590</name>
</gene>
<reference evidence="6 7" key="1">
    <citation type="submission" date="2021-01" db="EMBL/GenBank/DDBJ databases">
        <title>Genome Sequence and Methylation Pattern of Haloterrigena salifodinae BOL5-1, An Extremely Halophilic Archaeon from a Bolivian Salt Mine.</title>
        <authorList>
            <person name="DasSarma P."/>
            <person name="Anton B.P."/>
            <person name="DasSarma S.L."/>
            <person name="von Ehrenheim H.A.L."/>
            <person name="Martinez F.L."/>
            <person name="Guzman D."/>
            <person name="Roberts R.J."/>
            <person name="DasSarma S."/>
        </authorList>
    </citation>
    <scope>NUCLEOTIDE SEQUENCE [LARGE SCALE GENOMIC DNA]</scope>
    <source>
        <strain evidence="6 7">BOL5-1</strain>
    </source>
</reference>
<dbReference type="EMBL" id="CP069188">
    <property type="protein sequence ID" value="QRV15435.1"/>
    <property type="molecule type" value="Genomic_DNA"/>
</dbReference>
<dbReference type="GO" id="GO:0005737">
    <property type="term" value="C:cytoplasm"/>
    <property type="evidence" value="ECO:0007669"/>
    <property type="project" value="TreeGrafter"/>
</dbReference>
<dbReference type="Proteomes" id="UP000637819">
    <property type="component" value="Chromosome"/>
</dbReference>
<dbReference type="KEGG" id="hsal:JMJ58_00590"/>
<name>A0A8T8E0U2_9EURY</name>
<dbReference type="GO" id="GO:0031405">
    <property type="term" value="F:lipoic acid binding"/>
    <property type="evidence" value="ECO:0007669"/>
    <property type="project" value="TreeGrafter"/>
</dbReference>
<evidence type="ECO:0000313" key="7">
    <source>
        <dbReference type="Proteomes" id="UP000637819"/>
    </source>
</evidence>
<keyword evidence="7" id="KW-1185">Reference proteome</keyword>
<dbReference type="InterPro" id="IPR050743">
    <property type="entry name" value="2-oxoacid_DH_E2_comp"/>
</dbReference>
<accession>A0A8T8E0U2</accession>
<protein>
    <submittedName>
        <fullName evidence="6">2-oxo acid dehydrogenase subunit E2</fullName>
    </submittedName>
</protein>
<feature type="domain" description="2-oxoacid dehydrogenase acyltransferase catalytic" evidence="5">
    <location>
        <begin position="53"/>
        <end position="271"/>
    </location>
</feature>
<feature type="region of interest" description="Disordered" evidence="4">
    <location>
        <begin position="1"/>
        <end position="66"/>
    </location>
</feature>
<sequence length="277" mass="30147">MPPTDTASDGSDERETETNGDGERDRNGGADRDDGSGSDETPNTDETDRTVREERSLSPMRRTIANRLQDSYRNAVHVTASREVDAEALFRAVETANDRLEADVSLVDVVLAALSATLADHPAFNATFEDGTHRTYEEHNIGVAVDIEAGLVTPVLRDVGSKSLAEIATERRRLTETVQSGAYTMDDLRGGTFTVTNLGVLGVDSFTPVINPPEVAILGIGRTRERARRGDDGLEFRRELTYDLSFDHRIVDGADAARFLGTLADYTEGAERFAPDG</sequence>
<dbReference type="GeneID" id="62873576"/>
<dbReference type="PANTHER" id="PTHR43178:SF5">
    <property type="entry name" value="LIPOAMIDE ACYLTRANSFERASE COMPONENT OF BRANCHED-CHAIN ALPHA-KETO ACID DEHYDROGENASE COMPLEX, MITOCHONDRIAL"/>
    <property type="match status" value="1"/>
</dbReference>
<dbReference type="RefSeq" id="WP_204747961.1">
    <property type="nucleotide sequence ID" value="NZ_CP069188.1"/>
</dbReference>
<dbReference type="InterPro" id="IPR001078">
    <property type="entry name" value="2-oxoacid_DH_actylTfrase"/>
</dbReference>
<comment type="cofactor">
    <cofactor evidence="1">
        <name>(R)-lipoate</name>
        <dbReference type="ChEBI" id="CHEBI:83088"/>
    </cofactor>
</comment>